<evidence type="ECO:0000313" key="3">
    <source>
        <dbReference type="EMBL" id="CAD8856536.1"/>
    </source>
</evidence>
<evidence type="ECO:0000256" key="1">
    <source>
        <dbReference type="SAM" id="MobiDB-lite"/>
    </source>
</evidence>
<sequence>MGDDEFQFVIPDCEPGTVLKVPAPDGMSLTIPLPASLQPGDRLVMKRGGDGEWSVSRAMRGSPAESPQVATPPASGGAPLGWKSSAEIAAELTGPGVITAKLDTTKGIIEMRIVPRWSPVAVRRFLQLIDDGFFREIAIYRAINRGLLQFGVIQEHDPRASQYQVISDDPLMGVPYEEGSVSFAASGPGTRKHTLCLFLGDFRDQLGTKQPETVIGKVSPAFFDTMHSLFTGYGDIPQCGGSGPDPSRLSAEGNDYIFQEFPNCDFIMGADWWYDPRWT</sequence>
<evidence type="ECO:0000259" key="2">
    <source>
        <dbReference type="Pfam" id="PF00160"/>
    </source>
</evidence>
<accession>A0A7S1FCA2</accession>
<feature type="region of interest" description="Disordered" evidence="1">
    <location>
        <begin position="54"/>
        <end position="79"/>
    </location>
</feature>
<dbReference type="SUPFAM" id="SSF50891">
    <property type="entry name" value="Cyclophilin-like"/>
    <property type="match status" value="1"/>
</dbReference>
<dbReference type="InterPro" id="IPR002130">
    <property type="entry name" value="Cyclophilin-type_PPIase_dom"/>
</dbReference>
<dbReference type="InterPro" id="IPR029000">
    <property type="entry name" value="Cyclophilin-like_dom_sf"/>
</dbReference>
<feature type="domain" description="PPIase cyclophilin-type" evidence="2">
    <location>
        <begin position="101"/>
        <end position="226"/>
    </location>
</feature>
<dbReference type="EMBL" id="HBFQ01043626">
    <property type="protein sequence ID" value="CAD8856536.1"/>
    <property type="molecule type" value="Transcribed_RNA"/>
</dbReference>
<protein>
    <recommendedName>
        <fullName evidence="2">PPIase cyclophilin-type domain-containing protein</fullName>
    </recommendedName>
</protein>
<name>A0A7S1FCA2_NOCSC</name>
<dbReference type="AlphaFoldDB" id="A0A7S1FCA2"/>
<dbReference type="Gene3D" id="2.40.100.10">
    <property type="entry name" value="Cyclophilin-like"/>
    <property type="match status" value="1"/>
</dbReference>
<proteinExistence type="predicted"/>
<dbReference type="GO" id="GO:0003755">
    <property type="term" value="F:peptidyl-prolyl cis-trans isomerase activity"/>
    <property type="evidence" value="ECO:0007669"/>
    <property type="project" value="InterPro"/>
</dbReference>
<organism evidence="3">
    <name type="scientific">Noctiluca scintillans</name>
    <name type="common">Sea sparkle</name>
    <name type="synonym">Red tide dinoflagellate</name>
    <dbReference type="NCBI Taxonomy" id="2966"/>
    <lineage>
        <taxon>Eukaryota</taxon>
        <taxon>Sar</taxon>
        <taxon>Alveolata</taxon>
        <taxon>Dinophyceae</taxon>
        <taxon>Noctilucales</taxon>
        <taxon>Noctilucaceae</taxon>
        <taxon>Noctiluca</taxon>
    </lineage>
</organism>
<gene>
    <name evidence="3" type="ORF">NSCI0253_LOCUS30888</name>
</gene>
<reference evidence="3" key="1">
    <citation type="submission" date="2021-01" db="EMBL/GenBank/DDBJ databases">
        <authorList>
            <person name="Corre E."/>
            <person name="Pelletier E."/>
            <person name="Niang G."/>
            <person name="Scheremetjew M."/>
            <person name="Finn R."/>
            <person name="Kale V."/>
            <person name="Holt S."/>
            <person name="Cochrane G."/>
            <person name="Meng A."/>
            <person name="Brown T."/>
            <person name="Cohen L."/>
        </authorList>
    </citation>
    <scope>NUCLEOTIDE SEQUENCE</scope>
</reference>
<dbReference type="Pfam" id="PF00160">
    <property type="entry name" value="Pro_isomerase"/>
    <property type="match status" value="1"/>
</dbReference>